<dbReference type="STRING" id="1675527.AIOL_000403"/>
<dbReference type="SUPFAM" id="SSF46785">
    <property type="entry name" value="Winged helix' DNA-binding domain"/>
    <property type="match status" value="1"/>
</dbReference>
<gene>
    <name evidence="2" type="ORF">AIOL_000403</name>
</gene>
<dbReference type="AlphaFoldDB" id="A0A0J9EBU3"/>
<evidence type="ECO:0000313" key="3">
    <source>
        <dbReference type="Proteomes" id="UP000037178"/>
    </source>
</evidence>
<protein>
    <submittedName>
        <fullName evidence="2">Transcriptional regulator</fullName>
    </submittedName>
</protein>
<organism evidence="2 3">
    <name type="scientific">Candidatus Rhodobacter oscarellae</name>
    <dbReference type="NCBI Taxonomy" id="1675527"/>
    <lineage>
        <taxon>Bacteria</taxon>
        <taxon>Pseudomonadati</taxon>
        <taxon>Pseudomonadota</taxon>
        <taxon>Alphaproteobacteria</taxon>
        <taxon>Rhodobacterales</taxon>
        <taxon>Rhodobacter group</taxon>
        <taxon>Rhodobacter</taxon>
    </lineage>
</organism>
<accession>A0A0J9EBU3</accession>
<sequence length="295" mass="33412">MRKSNGSRVELSVDMLRSFVTLARTLNVSDAAQELGVTRQTFRRYINDLEVIRGGKLLTLKRGRYALTTLGMQFLQDANEILWRVNSCDIRNRYSLRKMDGFEHSQYLGADGRKFYSQQHSLSSVNTTGLPIVKELLRAWGTSATQLEHEEMDAIRPYLVIYRRSQRGWICADIGDNSAYGRWFGSAWAKSARGALSEDDQVGDEFNTFVSRAYSEIYYGGSIRIDHLFAYLPRGGFDAPQPVNFQRVLAGCVFPDGQQALAVLVAITNRVEIQSIPEAERFVVTEELIMDGEKI</sequence>
<dbReference type="Proteomes" id="UP000037178">
    <property type="component" value="Unassembled WGS sequence"/>
</dbReference>
<comment type="caution">
    <text evidence="2">The sequence shown here is derived from an EMBL/GenBank/DDBJ whole genome shotgun (WGS) entry which is preliminary data.</text>
</comment>
<evidence type="ECO:0000313" key="2">
    <source>
        <dbReference type="EMBL" id="KMW60250.1"/>
    </source>
</evidence>
<keyword evidence="3" id="KW-1185">Reference proteome</keyword>
<evidence type="ECO:0000259" key="1">
    <source>
        <dbReference type="PROSITE" id="PS50931"/>
    </source>
</evidence>
<dbReference type="InterPro" id="IPR000847">
    <property type="entry name" value="LysR_HTH_N"/>
</dbReference>
<proteinExistence type="predicted"/>
<dbReference type="EMBL" id="LFTY01000001">
    <property type="protein sequence ID" value="KMW60250.1"/>
    <property type="molecule type" value="Genomic_DNA"/>
</dbReference>
<dbReference type="PROSITE" id="PS50931">
    <property type="entry name" value="HTH_LYSR"/>
    <property type="match status" value="1"/>
</dbReference>
<dbReference type="InterPro" id="IPR036388">
    <property type="entry name" value="WH-like_DNA-bd_sf"/>
</dbReference>
<dbReference type="GO" id="GO:0003700">
    <property type="term" value="F:DNA-binding transcription factor activity"/>
    <property type="evidence" value="ECO:0007669"/>
    <property type="project" value="InterPro"/>
</dbReference>
<dbReference type="InterPro" id="IPR036390">
    <property type="entry name" value="WH_DNA-bd_sf"/>
</dbReference>
<name>A0A0J9EBU3_9RHOB</name>
<dbReference type="PATRIC" id="fig|1675527.3.peg.452"/>
<feature type="domain" description="HTH lysR-type" evidence="1">
    <location>
        <begin position="16"/>
        <end position="68"/>
    </location>
</feature>
<reference evidence="2 3" key="1">
    <citation type="submission" date="2015-06" db="EMBL/GenBank/DDBJ databases">
        <title>Draft genome sequence of an Alphaproteobacteria species associated to the Mediterranean sponge Oscarella lobularis.</title>
        <authorList>
            <person name="Jourda C."/>
            <person name="Santini S."/>
            <person name="Claverie J.-M."/>
        </authorList>
    </citation>
    <scope>NUCLEOTIDE SEQUENCE [LARGE SCALE GENOMIC DNA]</scope>
    <source>
        <strain evidence="2">IGS</strain>
    </source>
</reference>
<dbReference type="Pfam" id="PF00126">
    <property type="entry name" value="HTH_1"/>
    <property type="match status" value="1"/>
</dbReference>
<dbReference type="Gene3D" id="1.10.10.10">
    <property type="entry name" value="Winged helix-like DNA-binding domain superfamily/Winged helix DNA-binding domain"/>
    <property type="match status" value="1"/>
</dbReference>